<proteinExistence type="inferred from homology"/>
<feature type="compositionally biased region" description="Acidic residues" evidence="8">
    <location>
        <begin position="305"/>
        <end position="314"/>
    </location>
</feature>
<organism evidence="10 11">
    <name type="scientific">Purpureocillium takamizusanense</name>
    <dbReference type="NCBI Taxonomy" id="2060973"/>
    <lineage>
        <taxon>Eukaryota</taxon>
        <taxon>Fungi</taxon>
        <taxon>Dikarya</taxon>
        <taxon>Ascomycota</taxon>
        <taxon>Pezizomycotina</taxon>
        <taxon>Sordariomycetes</taxon>
        <taxon>Hypocreomycetidae</taxon>
        <taxon>Hypocreales</taxon>
        <taxon>Ophiocordycipitaceae</taxon>
        <taxon>Purpureocillium</taxon>
    </lineage>
</organism>
<reference evidence="10" key="1">
    <citation type="submission" date="2021-11" db="EMBL/GenBank/DDBJ databases">
        <title>Purpureocillium_takamizusanense_genome.</title>
        <authorList>
            <person name="Nguyen N.-H."/>
        </authorList>
    </citation>
    <scope>NUCLEOTIDE SEQUENCE</scope>
    <source>
        <strain evidence="10">PT3</strain>
    </source>
</reference>
<dbReference type="Pfam" id="PF04696">
    <property type="entry name" value="Pinin_SDK_memA"/>
    <property type="match status" value="1"/>
</dbReference>
<dbReference type="RefSeq" id="XP_047837757.1">
    <property type="nucleotide sequence ID" value="XM_047981796.1"/>
</dbReference>
<dbReference type="GO" id="GO:0006397">
    <property type="term" value="P:mRNA processing"/>
    <property type="evidence" value="ECO:0007669"/>
    <property type="project" value="UniProtKB-KW"/>
</dbReference>
<evidence type="ECO:0000256" key="8">
    <source>
        <dbReference type="SAM" id="MobiDB-lite"/>
    </source>
</evidence>
<keyword evidence="5" id="KW-0804">Transcription</keyword>
<accession>A0A9Q8Q7U0</accession>
<dbReference type="PANTHER" id="PTHR12707">
    <property type="entry name" value="PINN"/>
    <property type="match status" value="1"/>
</dbReference>
<dbReference type="EMBL" id="CP086354">
    <property type="protein sequence ID" value="UNI14276.1"/>
    <property type="molecule type" value="Genomic_DNA"/>
</dbReference>
<evidence type="ECO:0000259" key="9">
    <source>
        <dbReference type="Pfam" id="PF04696"/>
    </source>
</evidence>
<feature type="region of interest" description="Disordered" evidence="8">
    <location>
        <begin position="227"/>
        <end position="314"/>
    </location>
</feature>
<evidence type="ECO:0000256" key="4">
    <source>
        <dbReference type="ARBA" id="ARBA00023015"/>
    </source>
</evidence>
<protein>
    <recommendedName>
        <fullName evidence="9">Pinin/SDK/MemA protein domain-containing protein</fullName>
    </recommendedName>
</protein>
<feature type="compositionally biased region" description="Polar residues" evidence="8">
    <location>
        <begin position="102"/>
        <end position="111"/>
    </location>
</feature>
<feature type="region of interest" description="Disordered" evidence="8">
    <location>
        <begin position="1"/>
        <end position="138"/>
    </location>
</feature>
<feature type="domain" description="Pinin/SDK/MemA protein" evidence="9">
    <location>
        <begin position="87"/>
        <end position="202"/>
    </location>
</feature>
<sequence length="314" mass="36043">MATEQAVDVDAPASPPLASERRSPIDDGRRKRKASSPEARSDDGPVKRARPGSEDRASPPPRRRSPSPAYRRDSHGSGQERRPSVTQEDKKRGKRLFGGLLSTLSQAGSSSQQKRRQEIERRQQIKMKEQTAEDDKRRAEKKAELHKIRMEQQIHLEEQVMRNRHAKELRLAQFLCTRARPVIYYRPYRLSEREEDIIDDQISDVKVDIARDLEDFKYRKERHLRRYGLNKDTDSRPREQTPAAMPVPDIGPPPSPRPSANAEDVVPQPEKEDLDIRDAEPVEQGPAPQHSQHRDPHDDSGDVLVEGEEDMVIY</sequence>
<feature type="compositionally biased region" description="Basic and acidic residues" evidence="8">
    <location>
        <begin position="39"/>
        <end position="57"/>
    </location>
</feature>
<evidence type="ECO:0000313" key="11">
    <source>
        <dbReference type="Proteomes" id="UP000829364"/>
    </source>
</evidence>
<dbReference type="GO" id="GO:0071013">
    <property type="term" value="C:catalytic step 2 spliceosome"/>
    <property type="evidence" value="ECO:0007669"/>
    <property type="project" value="TreeGrafter"/>
</dbReference>
<gene>
    <name evidence="10" type="ORF">JDV02_000921</name>
</gene>
<feature type="compositionally biased region" description="Basic and acidic residues" evidence="8">
    <location>
        <begin position="269"/>
        <end position="280"/>
    </location>
</feature>
<evidence type="ECO:0000256" key="1">
    <source>
        <dbReference type="ARBA" id="ARBA00004123"/>
    </source>
</evidence>
<dbReference type="GO" id="GO:0008380">
    <property type="term" value="P:RNA splicing"/>
    <property type="evidence" value="ECO:0007669"/>
    <property type="project" value="UniProtKB-KW"/>
</dbReference>
<feature type="compositionally biased region" description="Basic and acidic residues" evidence="8">
    <location>
        <begin position="115"/>
        <end position="138"/>
    </location>
</feature>
<dbReference type="PANTHER" id="PTHR12707:SF0">
    <property type="entry name" value="PININ"/>
    <property type="match status" value="1"/>
</dbReference>
<name>A0A9Q8Q7U0_9HYPO</name>
<feature type="compositionally biased region" description="Basic and acidic residues" evidence="8">
    <location>
        <begin position="229"/>
        <end position="239"/>
    </location>
</feature>
<evidence type="ECO:0000256" key="7">
    <source>
        <dbReference type="ARBA" id="ARBA00023242"/>
    </source>
</evidence>
<keyword evidence="3" id="KW-0507">mRNA processing</keyword>
<evidence type="ECO:0000256" key="5">
    <source>
        <dbReference type="ARBA" id="ARBA00023163"/>
    </source>
</evidence>
<keyword evidence="7" id="KW-0539">Nucleus</keyword>
<evidence type="ECO:0000256" key="6">
    <source>
        <dbReference type="ARBA" id="ARBA00023187"/>
    </source>
</evidence>
<keyword evidence="6" id="KW-0508">mRNA splicing</keyword>
<keyword evidence="11" id="KW-1185">Reference proteome</keyword>
<dbReference type="InterPro" id="IPR006786">
    <property type="entry name" value="Pinin_SDK_MemA"/>
</dbReference>
<dbReference type="OrthoDB" id="330772at2759"/>
<feature type="compositionally biased region" description="Basic and acidic residues" evidence="8">
    <location>
        <begin position="19"/>
        <end position="29"/>
    </location>
</feature>
<dbReference type="KEGG" id="ptkz:JDV02_000921"/>
<feature type="compositionally biased region" description="Basic and acidic residues" evidence="8">
    <location>
        <begin position="70"/>
        <end position="91"/>
    </location>
</feature>
<evidence type="ECO:0000256" key="3">
    <source>
        <dbReference type="ARBA" id="ARBA00022664"/>
    </source>
</evidence>
<evidence type="ECO:0000256" key="2">
    <source>
        <dbReference type="ARBA" id="ARBA00010386"/>
    </source>
</evidence>
<dbReference type="Proteomes" id="UP000829364">
    <property type="component" value="Chromosome 1"/>
</dbReference>
<comment type="subcellular location">
    <subcellularLocation>
        <location evidence="1">Nucleus</location>
    </subcellularLocation>
</comment>
<dbReference type="GeneID" id="72062885"/>
<comment type="similarity">
    <text evidence="2">Belongs to the pinin family.</text>
</comment>
<dbReference type="AlphaFoldDB" id="A0A9Q8Q7U0"/>
<dbReference type="InterPro" id="IPR039853">
    <property type="entry name" value="Pinin"/>
</dbReference>
<keyword evidence="4" id="KW-0805">Transcription regulation</keyword>
<evidence type="ECO:0000313" key="10">
    <source>
        <dbReference type="EMBL" id="UNI14276.1"/>
    </source>
</evidence>